<feature type="region of interest" description="Disordered" evidence="1">
    <location>
        <begin position="1"/>
        <end position="64"/>
    </location>
</feature>
<name>A0A859QCL4_9HYPH</name>
<reference evidence="2 3" key="1">
    <citation type="submission" date="2019-06" db="EMBL/GenBank/DDBJ databases">
        <title>Complete genome sequence of Ensifer mexicanus ITTG R7 isolated from nodules of Acacia angustissima (Mill.) Kuntze.</title>
        <authorList>
            <person name="Rincon-Rosales R."/>
            <person name="Rogel M.A."/>
            <person name="Guerrero G."/>
            <person name="Rincon-Molina C.I."/>
            <person name="Lopez-Lopez A."/>
            <person name="Martinez-Romero E."/>
        </authorList>
    </citation>
    <scope>NUCLEOTIDE SEQUENCE [LARGE SCALE GENOMIC DNA]</scope>
    <source>
        <strain evidence="2 3">ITTG R7</strain>
    </source>
</reference>
<gene>
    <name evidence="2" type="ORF">FKV68_12445</name>
</gene>
<evidence type="ECO:0000313" key="3">
    <source>
        <dbReference type="Proteomes" id="UP000510721"/>
    </source>
</evidence>
<proteinExistence type="predicted"/>
<organism evidence="2 3">
    <name type="scientific">Sinorhizobium mexicanum</name>
    <dbReference type="NCBI Taxonomy" id="375549"/>
    <lineage>
        <taxon>Bacteria</taxon>
        <taxon>Pseudomonadati</taxon>
        <taxon>Pseudomonadota</taxon>
        <taxon>Alphaproteobacteria</taxon>
        <taxon>Hyphomicrobiales</taxon>
        <taxon>Rhizobiaceae</taxon>
        <taxon>Sinorhizobium/Ensifer group</taxon>
        <taxon>Sinorhizobium</taxon>
    </lineage>
</organism>
<accession>A0A859QCL4</accession>
<dbReference type="Proteomes" id="UP000510721">
    <property type="component" value="Chromosome"/>
</dbReference>
<dbReference type="EMBL" id="CP041238">
    <property type="protein sequence ID" value="QLL62193.1"/>
    <property type="molecule type" value="Genomic_DNA"/>
</dbReference>
<protein>
    <submittedName>
        <fullName evidence="2">Uncharacterized protein</fullName>
    </submittedName>
</protein>
<dbReference type="AlphaFoldDB" id="A0A859QCL4"/>
<evidence type="ECO:0000256" key="1">
    <source>
        <dbReference type="SAM" id="MobiDB-lite"/>
    </source>
</evidence>
<dbReference type="KEGG" id="emx:FKV68_12445"/>
<sequence>MRDSKCWSEPRASDHSTRQQRAGFARTPSSPSSLCSSQGSSSAASAARKSPFSPRTWADRIPVTSTGMRVGRSLLHRNRRGSSRACCGVLWRSIGRGAAGSRGDGVTSRPWMEHSMRAKPMYR</sequence>
<feature type="compositionally biased region" description="Low complexity" evidence="1">
    <location>
        <begin position="28"/>
        <end position="54"/>
    </location>
</feature>
<feature type="compositionally biased region" description="Basic and acidic residues" evidence="1">
    <location>
        <begin position="1"/>
        <end position="17"/>
    </location>
</feature>
<keyword evidence="3" id="KW-1185">Reference proteome</keyword>
<evidence type="ECO:0000313" key="2">
    <source>
        <dbReference type="EMBL" id="QLL62193.1"/>
    </source>
</evidence>